<comment type="caution">
    <text evidence="1">The sequence shown here is derived from an EMBL/GenBank/DDBJ whole genome shotgun (WGS) entry which is preliminary data.</text>
</comment>
<feature type="non-terminal residue" evidence="1">
    <location>
        <position position="45"/>
    </location>
</feature>
<gene>
    <name evidence="1" type="ORF">AVEN_77756_1</name>
</gene>
<keyword evidence="2" id="KW-1185">Reference proteome</keyword>
<dbReference type="EMBL" id="BGPR01007678">
    <property type="protein sequence ID" value="GBN28700.1"/>
    <property type="molecule type" value="Genomic_DNA"/>
</dbReference>
<sequence length="45" mass="5266">MAWFRIPGLKPDSSEETPCILTWFTLTPTSRVKPPHVDVVRWLEK</sequence>
<dbReference type="Proteomes" id="UP000499080">
    <property type="component" value="Unassembled WGS sequence"/>
</dbReference>
<reference evidence="1 2" key="1">
    <citation type="journal article" date="2019" name="Sci. Rep.">
        <title>Orb-weaving spider Araneus ventricosus genome elucidates the spidroin gene catalogue.</title>
        <authorList>
            <person name="Kono N."/>
            <person name="Nakamura H."/>
            <person name="Ohtoshi R."/>
            <person name="Moran D.A.P."/>
            <person name="Shinohara A."/>
            <person name="Yoshida Y."/>
            <person name="Fujiwara M."/>
            <person name="Mori M."/>
            <person name="Tomita M."/>
            <person name="Arakawa K."/>
        </authorList>
    </citation>
    <scope>NUCLEOTIDE SEQUENCE [LARGE SCALE GENOMIC DNA]</scope>
</reference>
<accession>A0A4Y2MQS0</accession>
<evidence type="ECO:0000313" key="2">
    <source>
        <dbReference type="Proteomes" id="UP000499080"/>
    </source>
</evidence>
<name>A0A4Y2MQS0_ARAVE</name>
<evidence type="ECO:0000313" key="1">
    <source>
        <dbReference type="EMBL" id="GBN28700.1"/>
    </source>
</evidence>
<proteinExistence type="predicted"/>
<dbReference type="AlphaFoldDB" id="A0A4Y2MQS0"/>
<organism evidence="1 2">
    <name type="scientific">Araneus ventricosus</name>
    <name type="common">Orbweaver spider</name>
    <name type="synonym">Epeira ventricosa</name>
    <dbReference type="NCBI Taxonomy" id="182803"/>
    <lineage>
        <taxon>Eukaryota</taxon>
        <taxon>Metazoa</taxon>
        <taxon>Ecdysozoa</taxon>
        <taxon>Arthropoda</taxon>
        <taxon>Chelicerata</taxon>
        <taxon>Arachnida</taxon>
        <taxon>Araneae</taxon>
        <taxon>Araneomorphae</taxon>
        <taxon>Entelegynae</taxon>
        <taxon>Araneoidea</taxon>
        <taxon>Araneidae</taxon>
        <taxon>Araneus</taxon>
    </lineage>
</organism>
<protein>
    <submittedName>
        <fullName evidence="1">Uncharacterized protein</fullName>
    </submittedName>
</protein>